<dbReference type="InterPro" id="IPR036162">
    <property type="entry name" value="Resolvase-like_N_sf"/>
</dbReference>
<evidence type="ECO:0000256" key="2">
    <source>
        <dbReference type="ARBA" id="ARBA00022908"/>
    </source>
</evidence>
<keyword evidence="2" id="KW-0229">DNA integration</keyword>
<dbReference type="RefSeq" id="WP_198300359.1">
    <property type="nucleotide sequence ID" value="NZ_CP010802.1"/>
</dbReference>
<organism evidence="9 10">
    <name type="scientific">Desulfuromonas soudanensis</name>
    <dbReference type="NCBI Taxonomy" id="1603606"/>
    <lineage>
        <taxon>Bacteria</taxon>
        <taxon>Pseudomonadati</taxon>
        <taxon>Thermodesulfobacteriota</taxon>
        <taxon>Desulfuromonadia</taxon>
        <taxon>Desulfuromonadales</taxon>
        <taxon>Desulfuromonadaceae</taxon>
        <taxon>Desulfuromonas</taxon>
    </lineage>
</organism>
<comment type="similarity">
    <text evidence="1">Belongs to the site-specific recombinase resolvase family.</text>
</comment>
<gene>
    <name evidence="9" type="ORF">DSOUD_0752</name>
</gene>
<keyword evidence="3" id="KW-0230">DNA invertase</keyword>
<evidence type="ECO:0000313" key="9">
    <source>
        <dbReference type="EMBL" id="ALC15540.1"/>
    </source>
</evidence>
<evidence type="ECO:0000256" key="5">
    <source>
        <dbReference type="ARBA" id="ARBA00023172"/>
    </source>
</evidence>
<keyword evidence="4" id="KW-0238">DNA-binding</keyword>
<name>A0A0M4CYR1_9BACT</name>
<dbReference type="InterPro" id="IPR006118">
    <property type="entry name" value="Recombinase_CS"/>
</dbReference>
<reference evidence="9 10" key="1">
    <citation type="submission" date="2015-07" db="EMBL/GenBank/DDBJ databases">
        <title>Isolation and Genomic Characterization of a Novel Halophilic Metal-Reducing Deltaproteobacterium from the Deep Subsurface.</title>
        <authorList>
            <person name="Badalamenti J.P."/>
            <person name="Summers Z.M."/>
            <person name="Gralnick J.A."/>
            <person name="Bond D.R."/>
        </authorList>
    </citation>
    <scope>NUCLEOTIDE SEQUENCE [LARGE SCALE GENOMIC DNA]</scope>
    <source>
        <strain evidence="9 10">WTL</strain>
    </source>
</reference>
<dbReference type="SMART" id="SM00857">
    <property type="entry name" value="Resolvase"/>
    <property type="match status" value="1"/>
</dbReference>
<dbReference type="InterPro" id="IPR050639">
    <property type="entry name" value="SSR_resolvase"/>
</dbReference>
<proteinExistence type="inferred from homology"/>
<dbReference type="PANTHER" id="PTHR30461">
    <property type="entry name" value="DNA-INVERTASE FROM LAMBDOID PROPHAGE"/>
    <property type="match status" value="1"/>
</dbReference>
<dbReference type="PROSITE" id="PS51736">
    <property type="entry name" value="RECOMBINASES_3"/>
    <property type="match status" value="1"/>
</dbReference>
<protein>
    <submittedName>
        <fullName evidence="9">Site-specific DNA recombinase</fullName>
    </submittedName>
</protein>
<dbReference type="GO" id="GO:0015074">
    <property type="term" value="P:DNA integration"/>
    <property type="evidence" value="ECO:0007669"/>
    <property type="project" value="UniProtKB-KW"/>
</dbReference>
<dbReference type="FunFam" id="3.40.50.1390:FF:000001">
    <property type="entry name" value="DNA recombinase"/>
    <property type="match status" value="1"/>
</dbReference>
<keyword evidence="10" id="KW-1185">Reference proteome</keyword>
<evidence type="ECO:0000259" key="8">
    <source>
        <dbReference type="PROSITE" id="PS51736"/>
    </source>
</evidence>
<dbReference type="GO" id="GO:0003677">
    <property type="term" value="F:DNA binding"/>
    <property type="evidence" value="ECO:0007669"/>
    <property type="project" value="UniProtKB-KW"/>
</dbReference>
<dbReference type="AlphaFoldDB" id="A0A0M4CYR1"/>
<dbReference type="InterPro" id="IPR006120">
    <property type="entry name" value="Resolvase_HTH_dom"/>
</dbReference>
<dbReference type="SUPFAM" id="SSF53041">
    <property type="entry name" value="Resolvase-like"/>
    <property type="match status" value="1"/>
</dbReference>
<dbReference type="SUPFAM" id="SSF46689">
    <property type="entry name" value="Homeodomain-like"/>
    <property type="match status" value="1"/>
</dbReference>
<dbReference type="InterPro" id="IPR006119">
    <property type="entry name" value="Resolv_N"/>
</dbReference>
<dbReference type="InterPro" id="IPR009057">
    <property type="entry name" value="Homeodomain-like_sf"/>
</dbReference>
<dbReference type="Proteomes" id="UP000057158">
    <property type="component" value="Chromosome"/>
</dbReference>
<evidence type="ECO:0000313" key="10">
    <source>
        <dbReference type="Proteomes" id="UP000057158"/>
    </source>
</evidence>
<evidence type="ECO:0000256" key="4">
    <source>
        <dbReference type="ARBA" id="ARBA00023125"/>
    </source>
</evidence>
<feature type="active site" description="O-(5'-phospho-DNA)-serine intermediate" evidence="6 7">
    <location>
        <position position="13"/>
    </location>
</feature>
<sequence>MATGMRIGYARVSSSGQRLDVQLDRLSDCNRIFHEKVSGKSTKGRPELQSALDFVRDGDVFVVTKLDRLARSVVDLAGIVQKLEAKKVDLVVLDQGIDTTTMYGRLQFNILAAIGEFERELIKERSTEGRIKAIARGVKFGARPKLKKQEIQDLIRDFEAPGCSKTEIAEHYGISRSSVYRLYTESRPQSV</sequence>
<evidence type="ECO:0000256" key="6">
    <source>
        <dbReference type="PIRSR" id="PIRSR606118-50"/>
    </source>
</evidence>
<evidence type="ECO:0000256" key="7">
    <source>
        <dbReference type="PROSITE-ProRule" id="PRU10137"/>
    </source>
</evidence>
<dbReference type="Gene3D" id="1.10.10.60">
    <property type="entry name" value="Homeodomain-like"/>
    <property type="match status" value="1"/>
</dbReference>
<dbReference type="EMBL" id="CP010802">
    <property type="protein sequence ID" value="ALC15540.1"/>
    <property type="molecule type" value="Genomic_DNA"/>
</dbReference>
<keyword evidence="5" id="KW-0233">DNA recombination</keyword>
<dbReference type="PROSITE" id="PS00398">
    <property type="entry name" value="RECOMBINASES_2"/>
    <property type="match status" value="1"/>
</dbReference>
<dbReference type="KEGG" id="des:DSOUD_0752"/>
<accession>A0A0M4CYR1</accession>
<evidence type="ECO:0000256" key="3">
    <source>
        <dbReference type="ARBA" id="ARBA00023100"/>
    </source>
</evidence>
<dbReference type="Pfam" id="PF00239">
    <property type="entry name" value="Resolvase"/>
    <property type="match status" value="1"/>
</dbReference>
<evidence type="ECO:0000256" key="1">
    <source>
        <dbReference type="ARBA" id="ARBA00009913"/>
    </source>
</evidence>
<dbReference type="STRING" id="1603606.DSOUD_0752"/>
<dbReference type="CDD" id="cd03768">
    <property type="entry name" value="SR_ResInv"/>
    <property type="match status" value="1"/>
</dbReference>
<dbReference type="Gene3D" id="3.40.50.1390">
    <property type="entry name" value="Resolvase, N-terminal catalytic domain"/>
    <property type="match status" value="1"/>
</dbReference>
<dbReference type="PATRIC" id="fig|1603606.3.peg.822"/>
<dbReference type="Pfam" id="PF02796">
    <property type="entry name" value="HTH_7"/>
    <property type="match status" value="1"/>
</dbReference>
<dbReference type="PANTHER" id="PTHR30461:SF26">
    <property type="entry name" value="RESOLVASE HOMOLOG YNEB"/>
    <property type="match status" value="1"/>
</dbReference>
<feature type="domain" description="Resolvase/invertase-type recombinase catalytic" evidence="8">
    <location>
        <begin position="5"/>
        <end position="137"/>
    </location>
</feature>
<dbReference type="PROSITE" id="PS00397">
    <property type="entry name" value="RECOMBINASES_1"/>
    <property type="match status" value="1"/>
</dbReference>
<dbReference type="GO" id="GO:0000150">
    <property type="term" value="F:DNA strand exchange activity"/>
    <property type="evidence" value="ECO:0007669"/>
    <property type="project" value="UniProtKB-KW"/>
</dbReference>